<keyword evidence="7" id="KW-0413">Isomerase</keyword>
<keyword evidence="5" id="KW-1133">Transmembrane helix</keyword>
<dbReference type="Proteomes" id="UP000560081">
    <property type="component" value="Unassembled WGS sequence"/>
</dbReference>
<gene>
    <name evidence="8" type="ORF">BJ976_000102</name>
</gene>
<evidence type="ECO:0000313" key="8">
    <source>
        <dbReference type="EMBL" id="MBB4881751.1"/>
    </source>
</evidence>
<evidence type="ECO:0000256" key="3">
    <source>
        <dbReference type="ARBA" id="ARBA00022692"/>
    </source>
</evidence>
<evidence type="ECO:0000256" key="6">
    <source>
        <dbReference type="ARBA" id="ARBA00023136"/>
    </source>
</evidence>
<dbReference type="InterPro" id="IPR017825">
    <property type="entry name" value="Lycopene_cyclase_dom"/>
</dbReference>
<name>A0A4Y8X0Z7_9MICC</name>
<dbReference type="GO" id="GO:0016872">
    <property type="term" value="F:intramolecular lyase activity"/>
    <property type="evidence" value="ECO:0007669"/>
    <property type="project" value="InterPro"/>
</dbReference>
<evidence type="ECO:0000256" key="4">
    <source>
        <dbReference type="ARBA" id="ARBA00022746"/>
    </source>
</evidence>
<comment type="pathway">
    <text evidence="2">Carotenoid biosynthesis.</text>
</comment>
<keyword evidence="4" id="KW-0125">Carotenoid biosynthesis</keyword>
<organism evidence="8 9">
    <name type="scientific">Micrococcus flavus</name>
    <dbReference type="NCBI Taxonomy" id="384602"/>
    <lineage>
        <taxon>Bacteria</taxon>
        <taxon>Bacillati</taxon>
        <taxon>Actinomycetota</taxon>
        <taxon>Actinomycetes</taxon>
        <taxon>Micrococcales</taxon>
        <taxon>Micrococcaceae</taxon>
        <taxon>Micrococcus</taxon>
    </lineage>
</organism>
<keyword evidence="3" id="KW-0812">Transmembrane</keyword>
<dbReference type="GO" id="GO:0045436">
    <property type="term" value="F:lycopene beta cyclase activity"/>
    <property type="evidence" value="ECO:0007669"/>
    <property type="project" value="UniProtKB-ARBA"/>
</dbReference>
<protein>
    <submittedName>
        <fullName evidence="8">Lycopene cyclase domain-containing protein</fullName>
    </submittedName>
</protein>
<dbReference type="GO" id="GO:0016020">
    <property type="term" value="C:membrane"/>
    <property type="evidence" value="ECO:0007669"/>
    <property type="project" value="UniProtKB-SubCell"/>
</dbReference>
<dbReference type="EMBL" id="JACHMC010000001">
    <property type="protein sequence ID" value="MBB4881751.1"/>
    <property type="molecule type" value="Genomic_DNA"/>
</dbReference>
<reference evidence="8 9" key="1">
    <citation type="submission" date="2020-08" db="EMBL/GenBank/DDBJ databases">
        <title>Sequencing the genomes of 1000 actinobacteria strains.</title>
        <authorList>
            <person name="Klenk H.-P."/>
        </authorList>
    </citation>
    <scope>NUCLEOTIDE SEQUENCE [LARGE SCALE GENOMIC DNA]</scope>
    <source>
        <strain evidence="8 9">DSM 19079</strain>
    </source>
</reference>
<keyword evidence="9" id="KW-1185">Reference proteome</keyword>
<proteinExistence type="predicted"/>
<keyword evidence="6" id="KW-0472">Membrane</keyword>
<evidence type="ECO:0000256" key="5">
    <source>
        <dbReference type="ARBA" id="ARBA00022989"/>
    </source>
</evidence>
<dbReference type="AlphaFoldDB" id="A0A4Y8X0Z7"/>
<dbReference type="GO" id="GO:0016117">
    <property type="term" value="P:carotenoid biosynthetic process"/>
    <property type="evidence" value="ECO:0007669"/>
    <property type="project" value="UniProtKB-KW"/>
</dbReference>
<sequence>MTFWELNAVFLGLGLGVLLAAALVGRVRARHVGAILLTTAALWVLTAVFDNVMIASGLFDYGGHALAGVRVGLAPIEDFAYPLGSALLLPAVWLLLTGDRRRRRREGDRGRGAPSPSPAPASPTVPERAE</sequence>
<evidence type="ECO:0000313" key="9">
    <source>
        <dbReference type="Proteomes" id="UP000560081"/>
    </source>
</evidence>
<evidence type="ECO:0000256" key="7">
    <source>
        <dbReference type="ARBA" id="ARBA00023235"/>
    </source>
</evidence>
<dbReference type="RefSeq" id="WP_135030413.1">
    <property type="nucleotide sequence ID" value="NZ_BMLA01000010.1"/>
</dbReference>
<dbReference type="OrthoDB" id="4411839at2"/>
<comment type="caution">
    <text evidence="8">The sequence shown here is derived from an EMBL/GenBank/DDBJ whole genome shotgun (WGS) entry which is preliminary data.</text>
</comment>
<evidence type="ECO:0000256" key="1">
    <source>
        <dbReference type="ARBA" id="ARBA00004141"/>
    </source>
</evidence>
<comment type="subcellular location">
    <subcellularLocation>
        <location evidence="1">Membrane</location>
        <topology evidence="1">Multi-pass membrane protein</topology>
    </subcellularLocation>
</comment>
<dbReference type="NCBIfam" id="TIGR03462">
    <property type="entry name" value="CarR_dom_SF"/>
    <property type="match status" value="1"/>
</dbReference>
<evidence type="ECO:0000256" key="2">
    <source>
        <dbReference type="ARBA" id="ARBA00004829"/>
    </source>
</evidence>
<accession>A0A4Y8X0Z7</accession>